<accession>A0A4U0TM69</accession>
<feature type="transmembrane region" description="Helical" evidence="5">
    <location>
        <begin position="94"/>
        <end position="116"/>
    </location>
</feature>
<gene>
    <name evidence="6" type="ORF">B0A50_07378</name>
</gene>
<dbReference type="PANTHER" id="PTHR43461">
    <property type="entry name" value="TRANSMEMBRANE PROTEIN 256"/>
    <property type="match status" value="1"/>
</dbReference>
<dbReference type="Pfam" id="PF04241">
    <property type="entry name" value="DUF423"/>
    <property type="match status" value="1"/>
</dbReference>
<dbReference type="AlphaFoldDB" id="A0A4U0TM69"/>
<evidence type="ECO:0000256" key="1">
    <source>
        <dbReference type="ARBA" id="ARBA00004141"/>
    </source>
</evidence>
<feature type="transmembrane region" description="Helical" evidence="5">
    <location>
        <begin position="6"/>
        <end position="27"/>
    </location>
</feature>
<evidence type="ECO:0000256" key="5">
    <source>
        <dbReference type="SAM" id="Phobius"/>
    </source>
</evidence>
<proteinExistence type="predicted"/>
<keyword evidence="2 5" id="KW-0812">Transmembrane</keyword>
<dbReference type="EMBL" id="NAJL01000061">
    <property type="protein sequence ID" value="TKA23061.1"/>
    <property type="molecule type" value="Genomic_DNA"/>
</dbReference>
<dbReference type="OrthoDB" id="269173at2759"/>
<evidence type="ECO:0000256" key="2">
    <source>
        <dbReference type="ARBA" id="ARBA00022692"/>
    </source>
</evidence>
<comment type="caution">
    <text evidence="6">The sequence shown here is derived from an EMBL/GenBank/DDBJ whole genome shotgun (WGS) entry which is preliminary data.</text>
</comment>
<dbReference type="PANTHER" id="PTHR43461:SF1">
    <property type="entry name" value="TRANSMEMBRANE PROTEIN 256"/>
    <property type="match status" value="1"/>
</dbReference>
<name>A0A4U0TM69_9PEZI</name>
<evidence type="ECO:0000313" key="6">
    <source>
        <dbReference type="EMBL" id="TKA23061.1"/>
    </source>
</evidence>
<comment type="subcellular location">
    <subcellularLocation>
        <location evidence="1">Membrane</location>
        <topology evidence="1">Multi-pass membrane protein</topology>
    </subcellularLocation>
</comment>
<keyword evidence="7" id="KW-1185">Reference proteome</keyword>
<feature type="transmembrane region" description="Helical" evidence="5">
    <location>
        <begin position="70"/>
        <end position="88"/>
    </location>
</feature>
<dbReference type="Proteomes" id="UP000308549">
    <property type="component" value="Unassembled WGS sequence"/>
</dbReference>
<keyword evidence="4 5" id="KW-0472">Membrane</keyword>
<sequence>MASPFWLVGCLSGASSVMLGAFGAHGLKSRISDPARLANWNTAAHYQLIHSLAIVLAEQAAPRNIWAKSLFTAGIAMFSGSIYCLVLDPERFRFMGPVTPLGGGCLIAGWVVLGFASRGRVRL</sequence>
<dbReference type="InterPro" id="IPR006696">
    <property type="entry name" value="DUF423"/>
</dbReference>
<organism evidence="6 7">
    <name type="scientific">Salinomyces thailandicus</name>
    <dbReference type="NCBI Taxonomy" id="706561"/>
    <lineage>
        <taxon>Eukaryota</taxon>
        <taxon>Fungi</taxon>
        <taxon>Dikarya</taxon>
        <taxon>Ascomycota</taxon>
        <taxon>Pezizomycotina</taxon>
        <taxon>Dothideomycetes</taxon>
        <taxon>Dothideomycetidae</taxon>
        <taxon>Mycosphaerellales</taxon>
        <taxon>Teratosphaeriaceae</taxon>
        <taxon>Salinomyces</taxon>
    </lineage>
</organism>
<keyword evidence="3 5" id="KW-1133">Transmembrane helix</keyword>
<evidence type="ECO:0000256" key="4">
    <source>
        <dbReference type="ARBA" id="ARBA00023136"/>
    </source>
</evidence>
<protein>
    <recommendedName>
        <fullName evidence="8">DUF423-domain-containing protein</fullName>
    </recommendedName>
</protein>
<dbReference type="GO" id="GO:0016020">
    <property type="term" value="C:membrane"/>
    <property type="evidence" value="ECO:0007669"/>
    <property type="project" value="UniProtKB-SubCell"/>
</dbReference>
<evidence type="ECO:0000313" key="7">
    <source>
        <dbReference type="Proteomes" id="UP000308549"/>
    </source>
</evidence>
<evidence type="ECO:0000256" key="3">
    <source>
        <dbReference type="ARBA" id="ARBA00022989"/>
    </source>
</evidence>
<evidence type="ECO:0008006" key="8">
    <source>
        <dbReference type="Google" id="ProtNLM"/>
    </source>
</evidence>
<reference evidence="6 7" key="1">
    <citation type="submission" date="2017-03" db="EMBL/GenBank/DDBJ databases">
        <title>Genomes of endolithic fungi from Antarctica.</title>
        <authorList>
            <person name="Coleine C."/>
            <person name="Masonjones S."/>
            <person name="Stajich J.E."/>
        </authorList>
    </citation>
    <scope>NUCLEOTIDE SEQUENCE [LARGE SCALE GENOMIC DNA]</scope>
    <source>
        <strain evidence="6 7">CCFEE 6315</strain>
    </source>
</reference>